<dbReference type="Gene3D" id="3.30.460.40">
    <property type="match status" value="1"/>
</dbReference>
<evidence type="ECO:0000313" key="1">
    <source>
        <dbReference type="EMBL" id="ASV31503.1"/>
    </source>
</evidence>
<dbReference type="OrthoDB" id="5918411at2"/>
<protein>
    <recommendedName>
        <fullName evidence="3">Nucleotidyltransferase</fullName>
    </recommendedName>
</protein>
<accession>A0A223V7W4</accession>
<sequence>MSTYRINFKQLRQRPDFLEMLAALERGFNEFHVDFYLVGAVARDVWMTAIHEIPPSRITRDIDFAVFIEDKGTYESLKRYLIEIEHFQPSKENNFVLQWQGRMQVDLLPFGNIEDENAKVSFEGTGLTSLNMPGFKEIYESGLPEVELEGEYRFKFCTLPGIVILKLIAWEDRPEIRRDDLKDILTILTHFFEMYTDQIYEHHSDLFGDNDFGLYLIAARVMGREMKKIAIKNEKLYERLTNLLEKNTMDINTSEIGKIMANWANTSVEESLKPLIEIQRGFRGD</sequence>
<reference evidence="1 2" key="1">
    <citation type="submission" date="2017-08" db="EMBL/GenBank/DDBJ databases">
        <title>The complete genome sequence of Maribacter sp. B1, isolated from deep-sea sediment.</title>
        <authorList>
            <person name="Wu Y.-H."/>
            <person name="Cheng H."/>
            <person name="Xu X.-W."/>
        </authorList>
    </citation>
    <scope>NUCLEOTIDE SEQUENCE [LARGE SCALE GENOMIC DNA]</scope>
    <source>
        <strain evidence="1 2">B1</strain>
    </source>
</reference>
<dbReference type="KEGG" id="marb:CJ263_15490"/>
<dbReference type="Proteomes" id="UP000215244">
    <property type="component" value="Chromosome"/>
</dbReference>
<proteinExistence type="predicted"/>
<gene>
    <name evidence="1" type="ORF">CJ263_15490</name>
</gene>
<evidence type="ECO:0008006" key="3">
    <source>
        <dbReference type="Google" id="ProtNLM"/>
    </source>
</evidence>
<evidence type="ECO:0000313" key="2">
    <source>
        <dbReference type="Proteomes" id="UP000215244"/>
    </source>
</evidence>
<dbReference type="RefSeq" id="WP_094998105.1">
    <property type="nucleotide sequence ID" value="NZ_BMJL01000015.1"/>
</dbReference>
<organism evidence="1 2">
    <name type="scientific">Maribacter cobaltidurans</name>
    <dbReference type="NCBI Taxonomy" id="1178778"/>
    <lineage>
        <taxon>Bacteria</taxon>
        <taxon>Pseudomonadati</taxon>
        <taxon>Bacteroidota</taxon>
        <taxon>Flavobacteriia</taxon>
        <taxon>Flavobacteriales</taxon>
        <taxon>Flavobacteriaceae</taxon>
        <taxon>Maribacter</taxon>
    </lineage>
</organism>
<name>A0A223V7W4_9FLAO</name>
<dbReference type="EMBL" id="CP022957">
    <property type="protein sequence ID" value="ASV31503.1"/>
    <property type="molecule type" value="Genomic_DNA"/>
</dbReference>
<dbReference type="AlphaFoldDB" id="A0A223V7W4"/>
<keyword evidence="2" id="KW-1185">Reference proteome</keyword>